<evidence type="ECO:0000256" key="1">
    <source>
        <dbReference type="ARBA" id="ARBA00022553"/>
    </source>
</evidence>
<dbReference type="InterPro" id="IPR025497">
    <property type="entry name" value="PatA-like_N"/>
</dbReference>
<sequence length="404" mass="45140">MPPNDTAKNGLPNREFTASMQTEMFEGLKQRTFSGKVTLAGFGHNNWTFYLYLGRIVYATGGVHPVRRFRRNLVAHLPKIPSTLGAWKADLQASKLEDFQGLWEYELLYLWVEGEKTSLENVSKMVRGILVEVMFDLAQQVDLKCTLKPEDSLAKRLVLIDSEQVIAEAKKQWQAWQTAKIADRSPDLAPVIVQAEELQKNTSEQVYKTLSQLLDGQHTFRDLSVRMKRDVLTVTRSLLPYVQSGMVKLVEIQDLPAPINVRRAASAQGASKPKKGSGKQTVIACVDDSPLICQTMEKIITAAGYEFVGVNDALRAIAILLAKKPDLIFLDLVMPNANGYEICAQLRKLSFFRNTPIIILTGNDGLIDRVRAKMVGSSDFLTKPVNSEIVLDTIRKHLKVDPAS</sequence>
<dbReference type="PROSITE" id="PS50110">
    <property type="entry name" value="RESPONSE_REGULATORY"/>
    <property type="match status" value="1"/>
</dbReference>
<dbReference type="AlphaFoldDB" id="A0A941GWJ6"/>
<dbReference type="EMBL" id="JADQBC010000004">
    <property type="protein sequence ID" value="MBR8826508.1"/>
    <property type="molecule type" value="Genomic_DNA"/>
</dbReference>
<comment type="function">
    <text evidence="2">Controls heterocyst pattern formation.</text>
</comment>
<dbReference type="PANTHER" id="PTHR44591">
    <property type="entry name" value="STRESS RESPONSE REGULATOR PROTEIN 1"/>
    <property type="match status" value="1"/>
</dbReference>
<dbReference type="InterPro" id="IPR024186">
    <property type="entry name" value="Sig_transdc_resp-reg_PatA"/>
</dbReference>
<comment type="caution">
    <text evidence="5">The sequence shown here is derived from an EMBL/GenBank/DDBJ whole genome shotgun (WGS) entry which is preliminary data.</text>
</comment>
<keyword evidence="1 3" id="KW-0597">Phosphoprotein</keyword>
<protein>
    <recommendedName>
        <fullName evidence="2">Protein PatA</fullName>
    </recommendedName>
</protein>
<accession>A0A941GWJ6</accession>
<organism evidence="5 6">
    <name type="scientific">Gomphosphaeria aponina SAG 52.96 = DSM 107014</name>
    <dbReference type="NCBI Taxonomy" id="1521640"/>
    <lineage>
        <taxon>Bacteria</taxon>
        <taxon>Bacillati</taxon>
        <taxon>Cyanobacteriota</taxon>
        <taxon>Cyanophyceae</taxon>
        <taxon>Oscillatoriophycideae</taxon>
        <taxon>Chroococcales</taxon>
        <taxon>Gomphosphaeriaceae</taxon>
        <taxon>Gomphosphaeria</taxon>
    </lineage>
</organism>
<dbReference type="PIRSF" id="PIRSF005897">
    <property type="entry name" value="RR_PatA"/>
    <property type="match status" value="1"/>
</dbReference>
<keyword evidence="2" id="KW-0902">Two-component regulatory system</keyword>
<dbReference type="InterPro" id="IPR050595">
    <property type="entry name" value="Bact_response_regulator"/>
</dbReference>
<dbReference type="Proteomes" id="UP000767446">
    <property type="component" value="Unassembled WGS sequence"/>
</dbReference>
<evidence type="ECO:0000259" key="4">
    <source>
        <dbReference type="PROSITE" id="PS50110"/>
    </source>
</evidence>
<reference evidence="5" key="1">
    <citation type="submission" date="2021-02" db="EMBL/GenBank/DDBJ databases">
        <title>Metagenome analyses of Stigonema ocellatum DSM 106950, Chlorogloea purpurea SAG 13.99 and Gomphosphaeria aponina DSM 107014.</title>
        <authorList>
            <person name="Marter P."/>
            <person name="Huang S."/>
        </authorList>
    </citation>
    <scope>NUCLEOTIDE SEQUENCE</scope>
    <source>
        <strain evidence="5">JP213</strain>
    </source>
</reference>
<dbReference type="GO" id="GO:0030428">
    <property type="term" value="C:cell septum"/>
    <property type="evidence" value="ECO:0007669"/>
    <property type="project" value="UniProtKB-SubCell"/>
</dbReference>
<feature type="domain" description="Response regulatory" evidence="4">
    <location>
        <begin position="282"/>
        <end position="398"/>
    </location>
</feature>
<gene>
    <name evidence="5" type="ORF">DSM107014_01145</name>
</gene>
<dbReference type="CDD" id="cd17602">
    <property type="entry name" value="REC_PatA-like"/>
    <property type="match status" value="1"/>
</dbReference>
<name>A0A941GWJ6_9CHRO</name>
<dbReference type="Pfam" id="PF14332">
    <property type="entry name" value="DUF4388"/>
    <property type="match status" value="1"/>
</dbReference>
<comment type="subcellular location">
    <subcellularLocation>
        <location evidence="2">Cell septum</location>
    </subcellularLocation>
</comment>
<evidence type="ECO:0000313" key="5">
    <source>
        <dbReference type="EMBL" id="MBR8826508.1"/>
    </source>
</evidence>
<evidence type="ECO:0000256" key="2">
    <source>
        <dbReference type="PIRNR" id="PIRNR005897"/>
    </source>
</evidence>
<dbReference type="Gene3D" id="3.40.50.2300">
    <property type="match status" value="1"/>
</dbReference>
<dbReference type="GO" id="GO:0043158">
    <property type="term" value="P:heterocyst development"/>
    <property type="evidence" value="ECO:0007669"/>
    <property type="project" value="UniProtKB-KW"/>
</dbReference>
<dbReference type="InterPro" id="IPR011006">
    <property type="entry name" value="CheY-like_superfamily"/>
</dbReference>
<feature type="modified residue" description="4-aspartylphosphate" evidence="3">
    <location>
        <position position="331"/>
    </location>
</feature>
<dbReference type="SMART" id="SM00448">
    <property type="entry name" value="REC"/>
    <property type="match status" value="1"/>
</dbReference>
<dbReference type="PANTHER" id="PTHR44591:SF23">
    <property type="entry name" value="CHEY SUBFAMILY"/>
    <property type="match status" value="1"/>
</dbReference>
<dbReference type="InterPro" id="IPR001789">
    <property type="entry name" value="Sig_transdc_resp-reg_receiver"/>
</dbReference>
<evidence type="ECO:0000256" key="3">
    <source>
        <dbReference type="PROSITE-ProRule" id="PRU00169"/>
    </source>
</evidence>
<comment type="induction">
    <text evidence="2">By nitrogen starvation.</text>
</comment>
<dbReference type="Pfam" id="PF00072">
    <property type="entry name" value="Response_reg"/>
    <property type="match status" value="1"/>
</dbReference>
<evidence type="ECO:0000313" key="6">
    <source>
        <dbReference type="Proteomes" id="UP000767446"/>
    </source>
</evidence>
<keyword evidence="2" id="KW-0364">Heterocyst</keyword>
<dbReference type="SUPFAM" id="SSF52172">
    <property type="entry name" value="CheY-like"/>
    <property type="match status" value="1"/>
</dbReference>
<proteinExistence type="evidence at transcript level"/>
<dbReference type="GO" id="GO:0000160">
    <property type="term" value="P:phosphorelay signal transduction system"/>
    <property type="evidence" value="ECO:0007669"/>
    <property type="project" value="UniProtKB-KW"/>
</dbReference>